<dbReference type="EMBL" id="JACOQI010000006">
    <property type="protein sequence ID" value="MBC5770252.1"/>
    <property type="molecule type" value="Genomic_DNA"/>
</dbReference>
<dbReference type="RefSeq" id="WP_187014543.1">
    <property type="nucleotide sequence ID" value="NZ_JACOQI010000006.1"/>
</dbReference>
<name>A0A923MJW1_9FIRM</name>
<dbReference type="AlphaFoldDB" id="A0A923MJW1"/>
<dbReference type="Pfam" id="PF01144">
    <property type="entry name" value="CoA_trans"/>
    <property type="match status" value="1"/>
</dbReference>
<dbReference type="SMART" id="SM00882">
    <property type="entry name" value="CoA_trans"/>
    <property type="match status" value="1"/>
</dbReference>
<proteinExistence type="inferred from homology"/>
<dbReference type="Proteomes" id="UP000620327">
    <property type="component" value="Unassembled WGS sequence"/>
</dbReference>
<dbReference type="InterPro" id="IPR004165">
    <property type="entry name" value="CoA_trans_fam_I"/>
</dbReference>
<dbReference type="GO" id="GO:0008410">
    <property type="term" value="F:CoA-transferase activity"/>
    <property type="evidence" value="ECO:0007669"/>
    <property type="project" value="InterPro"/>
</dbReference>
<sequence length="277" mass="29999">MEYTLSELMIVASAREIQDGEVIFAGVGNPLLGALLAQKTHAPSAMIATEGGALGPRPKRLILGIGDSACSENAMTVMPLWRLFADQQNGFVDVGMVGGAQVDRYGNLNSTAIFGDGNYFAPASRLPGSGGANDIASCAGRTVISIPLQRRRFLERVDYITSPGYLTGGDSRERSGLPRGGPAAVITDKCIFRFHPETRELMLDSIHPNVTVEDVKKEIPWELLISNDLKETKAPTEKELQIIHMLDPQGIFIGNGLKELTFEKYIAMLESSLDHAI</sequence>
<evidence type="ECO:0000313" key="2">
    <source>
        <dbReference type="EMBL" id="MBC5770252.1"/>
    </source>
</evidence>
<keyword evidence="3" id="KW-1185">Reference proteome</keyword>
<dbReference type="PANTHER" id="PTHR43293">
    <property type="entry name" value="ACETATE COA-TRANSFERASE YDIF"/>
    <property type="match status" value="1"/>
</dbReference>
<gene>
    <name evidence="2" type="ORF">H8Z83_07940</name>
</gene>
<evidence type="ECO:0000256" key="1">
    <source>
        <dbReference type="ARBA" id="ARBA00007047"/>
    </source>
</evidence>
<dbReference type="InterPro" id="IPR037171">
    <property type="entry name" value="NagB/RpiA_transferase-like"/>
</dbReference>
<dbReference type="Gene3D" id="3.40.1080.10">
    <property type="entry name" value="Glutaconate Coenzyme A-transferase"/>
    <property type="match status" value="1"/>
</dbReference>
<dbReference type="PANTHER" id="PTHR43293:SF3">
    <property type="entry name" value="CHOLESTEROL RING-CLEAVING HYDROLASE IPDB SUBUNIT"/>
    <property type="match status" value="1"/>
</dbReference>
<comment type="similarity">
    <text evidence="1">Belongs to the 3-oxoacid CoA-transferase subunit B family.</text>
</comment>
<protein>
    <submittedName>
        <fullName evidence="2">Glutaconate CoA-transferase</fullName>
    </submittedName>
</protein>
<comment type="caution">
    <text evidence="2">The sequence shown here is derived from an EMBL/GenBank/DDBJ whole genome shotgun (WGS) entry which is preliminary data.</text>
</comment>
<organism evidence="2 3">
    <name type="scientific">Dysosmobacter segnis</name>
    <dbReference type="NCBI Taxonomy" id="2763042"/>
    <lineage>
        <taxon>Bacteria</taxon>
        <taxon>Bacillati</taxon>
        <taxon>Bacillota</taxon>
        <taxon>Clostridia</taxon>
        <taxon>Eubacteriales</taxon>
        <taxon>Oscillospiraceae</taxon>
        <taxon>Dysosmobacter</taxon>
    </lineage>
</organism>
<evidence type="ECO:0000313" key="3">
    <source>
        <dbReference type="Proteomes" id="UP000620327"/>
    </source>
</evidence>
<accession>A0A923MJW1</accession>
<reference evidence="2" key="1">
    <citation type="submission" date="2020-08" db="EMBL/GenBank/DDBJ databases">
        <title>Genome public.</title>
        <authorList>
            <person name="Liu C."/>
            <person name="Sun Q."/>
        </authorList>
    </citation>
    <scope>NUCLEOTIDE SEQUENCE</scope>
    <source>
        <strain evidence="2">BX15</strain>
    </source>
</reference>
<dbReference type="SUPFAM" id="SSF100950">
    <property type="entry name" value="NagB/RpiA/CoA transferase-like"/>
    <property type="match status" value="1"/>
</dbReference>